<dbReference type="RefSeq" id="WP_213983510.1">
    <property type="nucleotide sequence ID" value="NZ_JAFMNX010000001.1"/>
</dbReference>
<proteinExistence type="predicted"/>
<feature type="signal peptide" evidence="2">
    <location>
        <begin position="1"/>
        <end position="20"/>
    </location>
</feature>
<dbReference type="EMBL" id="JAFMNX010000001">
    <property type="protein sequence ID" value="MBS9719922.1"/>
    <property type="molecule type" value="Genomic_DNA"/>
</dbReference>
<comment type="caution">
    <text evidence="3">The sequence shown here is derived from an EMBL/GenBank/DDBJ whole genome shotgun (WGS) entry which is preliminary data.</text>
</comment>
<feature type="compositionally biased region" description="Basic and acidic residues" evidence="1">
    <location>
        <begin position="76"/>
        <end position="100"/>
    </location>
</feature>
<accession>A0ABS5RW52</accession>
<feature type="compositionally biased region" description="Pro residues" evidence="1">
    <location>
        <begin position="25"/>
        <end position="46"/>
    </location>
</feature>
<evidence type="ECO:0000313" key="4">
    <source>
        <dbReference type="Proteomes" id="UP001297272"/>
    </source>
</evidence>
<name>A0ABS5RW52_9HYPH</name>
<sequence>MKYLIASATALTLLASSAYAQNAAPTPPPAPTQAAPAPMPPAPPEELAPGADAQNGSQNSQSSNGMDDEMDGMGSDDGKPDAMKNEARRGPGRHHWDRDRPGRHHWRGGPRHARGNEGARFRLNTKDDGSVELDVRCAANEPMQACADIVNGMLDRLSNDDMSSEDRNDQ</sequence>
<organism evidence="3 4">
    <name type="scientific">Tianweitania aestuarii</name>
    <dbReference type="NCBI Taxonomy" id="2814886"/>
    <lineage>
        <taxon>Bacteria</taxon>
        <taxon>Pseudomonadati</taxon>
        <taxon>Pseudomonadota</taxon>
        <taxon>Alphaproteobacteria</taxon>
        <taxon>Hyphomicrobiales</taxon>
        <taxon>Phyllobacteriaceae</taxon>
        <taxon>Tianweitania</taxon>
    </lineage>
</organism>
<gene>
    <name evidence="3" type="ORF">JYU29_04375</name>
</gene>
<evidence type="ECO:0000256" key="1">
    <source>
        <dbReference type="SAM" id="MobiDB-lite"/>
    </source>
</evidence>
<keyword evidence="2" id="KW-0732">Signal</keyword>
<feature type="chain" id="PRO_5045285154" evidence="2">
    <location>
        <begin position="21"/>
        <end position="170"/>
    </location>
</feature>
<evidence type="ECO:0000313" key="3">
    <source>
        <dbReference type="EMBL" id="MBS9719922.1"/>
    </source>
</evidence>
<reference evidence="3 4" key="1">
    <citation type="submission" date="2021-03" db="EMBL/GenBank/DDBJ databases">
        <title>Tianweitania aestuarii sp. nov., isolated from a tidal flat.</title>
        <authorList>
            <person name="Park S."/>
            <person name="Yoon J.-H."/>
        </authorList>
    </citation>
    <scope>NUCLEOTIDE SEQUENCE [LARGE SCALE GENOMIC DNA]</scope>
    <source>
        <strain evidence="3 4">BSSL-BM11</strain>
    </source>
</reference>
<evidence type="ECO:0000256" key="2">
    <source>
        <dbReference type="SAM" id="SignalP"/>
    </source>
</evidence>
<feature type="compositionally biased region" description="Low complexity" evidence="1">
    <location>
        <begin position="47"/>
        <end position="65"/>
    </location>
</feature>
<feature type="region of interest" description="Disordered" evidence="1">
    <location>
        <begin position="21"/>
        <end position="121"/>
    </location>
</feature>
<feature type="compositionally biased region" description="Basic residues" evidence="1">
    <location>
        <begin position="101"/>
        <end position="113"/>
    </location>
</feature>
<protein>
    <submittedName>
        <fullName evidence="3">Uncharacterized protein</fullName>
    </submittedName>
</protein>
<dbReference type="Proteomes" id="UP001297272">
    <property type="component" value="Unassembled WGS sequence"/>
</dbReference>
<keyword evidence="4" id="KW-1185">Reference proteome</keyword>